<reference evidence="2 3" key="1">
    <citation type="submission" date="2020-07" db="EMBL/GenBank/DDBJ databases">
        <title>Trichoderma asperellum IC-1 whole genome shotgun sequence.</title>
        <authorList>
            <person name="Kanamasa S."/>
            <person name="Takahashi H."/>
        </authorList>
    </citation>
    <scope>NUCLEOTIDE SEQUENCE [LARGE SCALE GENOMIC DNA]</scope>
    <source>
        <strain evidence="2 3">IC-1</strain>
    </source>
</reference>
<proteinExistence type="predicted"/>
<dbReference type="AlphaFoldDB" id="A0A6V8R687"/>
<dbReference type="OrthoDB" id="414243at2759"/>
<dbReference type="PANTHER" id="PTHR28208:SF1">
    <property type="entry name" value="FILAMENT ORGANIZATION PROTEIN APP1-LIKE, PUTATIVE (AFU_ORTHOLOGUE AFUA_1G06650)-RELATED"/>
    <property type="match status" value="1"/>
</dbReference>
<dbReference type="PANTHER" id="PTHR28208">
    <property type="entry name" value="PHOSPHATIDATE PHOSPHATASE APP1"/>
    <property type="match status" value="1"/>
</dbReference>
<feature type="domain" description="Phosphatidate phosphatase APP1 catalytic" evidence="1">
    <location>
        <begin position="206"/>
        <end position="359"/>
    </location>
</feature>
<dbReference type="GO" id="GO:0030479">
    <property type="term" value="C:actin cortical patch"/>
    <property type="evidence" value="ECO:0007669"/>
    <property type="project" value="TreeGrafter"/>
</dbReference>
<organism evidence="2 3">
    <name type="scientific">Trichoderma asperellum</name>
    <name type="common">Filamentous fungus</name>
    <dbReference type="NCBI Taxonomy" id="101201"/>
    <lineage>
        <taxon>Eukaryota</taxon>
        <taxon>Fungi</taxon>
        <taxon>Dikarya</taxon>
        <taxon>Ascomycota</taxon>
        <taxon>Pezizomycotina</taxon>
        <taxon>Sordariomycetes</taxon>
        <taxon>Hypocreomycetidae</taxon>
        <taxon>Hypocreales</taxon>
        <taxon>Hypocreaceae</taxon>
        <taxon>Trichoderma</taxon>
    </lineage>
</organism>
<evidence type="ECO:0000259" key="1">
    <source>
        <dbReference type="Pfam" id="PF09949"/>
    </source>
</evidence>
<comment type="caution">
    <text evidence="2">The sequence shown here is derived from an EMBL/GenBank/DDBJ whole genome shotgun (WGS) entry which is preliminary data.</text>
</comment>
<sequence>MDNNQKLDFVPSEVANDMQVRTRQHRNFDKVENQLVDPEGSASHQLSISGILNGISSWNPFAKAIVKGDIVWLFDNTAFKEAENEEWQAEFIMAVFENEAKCRVADVVAGIAGVVGLADDAEERRTIEQRLMPFLWDIRTARTTTVAQGDLSLKLGPSGFNGIAKNVCKLLHHSKGSFTTRKTTLDVEGVEGVLTMQTHFALPEGWGIISDIDDTIKITTTSDPVSILKETFINSPSPVPGMPELYAGIKSFLPHDTPWFYLSASPYNLYPFLKGFRDTYYPQGTFILRDSSWKTVSGLLSSLTVGTEEYKVDRMKKINSWLPKRKLIVFGDSTQSDPEAYGEIYRTFPGWIRMIFIRKDTNSSAVGLAEKNEPQRFEKAFTGIPREAWHVFENPDECLDLVKAAVKRNS</sequence>
<dbReference type="Pfam" id="PF09949">
    <property type="entry name" value="APP1_cat"/>
    <property type="match status" value="1"/>
</dbReference>
<evidence type="ECO:0000313" key="2">
    <source>
        <dbReference type="EMBL" id="GFP60544.1"/>
    </source>
</evidence>
<dbReference type="InterPro" id="IPR019236">
    <property type="entry name" value="APP1_cat"/>
</dbReference>
<protein>
    <submittedName>
        <fullName evidence="2">Phosphatidate phosphatase APP1</fullName>
    </submittedName>
</protein>
<dbReference type="Proteomes" id="UP000517252">
    <property type="component" value="Unassembled WGS sequence"/>
</dbReference>
<dbReference type="EMBL" id="BLZH01000020">
    <property type="protein sequence ID" value="GFP60544.1"/>
    <property type="molecule type" value="Genomic_DNA"/>
</dbReference>
<dbReference type="GO" id="GO:0008195">
    <property type="term" value="F:phosphatidate phosphatase activity"/>
    <property type="evidence" value="ECO:0007669"/>
    <property type="project" value="InterPro"/>
</dbReference>
<evidence type="ECO:0000313" key="3">
    <source>
        <dbReference type="Proteomes" id="UP000517252"/>
    </source>
</evidence>
<gene>
    <name evidence="2" type="ORF">TASIC1_0020002800</name>
</gene>
<dbReference type="InterPro" id="IPR052935">
    <property type="entry name" value="Mg2+_PAP"/>
</dbReference>
<accession>A0A6V8R687</accession>
<name>A0A6V8R687_TRIAP</name>